<evidence type="ECO:0000313" key="2">
    <source>
        <dbReference type="EMBL" id="NIR76445.1"/>
    </source>
</evidence>
<proteinExistence type="predicted"/>
<feature type="chain" id="PRO_5041976525" description="Lipocalin-like domain-containing protein" evidence="1">
    <location>
        <begin position="19"/>
        <end position="262"/>
    </location>
</feature>
<dbReference type="Proteomes" id="UP000702544">
    <property type="component" value="Unassembled WGS sequence"/>
</dbReference>
<accession>A0AAE4Z9W0</accession>
<keyword evidence="1" id="KW-0732">Signal</keyword>
<protein>
    <recommendedName>
        <fullName evidence="4">Lipocalin-like domain-containing protein</fullName>
    </recommendedName>
</protein>
<organism evidence="2 3">
    <name type="scientific">Candidatus Kutchimonas denitrificans</name>
    <dbReference type="NCBI Taxonomy" id="3056748"/>
    <lineage>
        <taxon>Bacteria</taxon>
        <taxon>Pseudomonadati</taxon>
        <taxon>Gemmatimonadota</taxon>
        <taxon>Gemmatimonadia</taxon>
        <taxon>Candidatus Palauibacterales</taxon>
        <taxon>Candidatus Palauibacteraceae</taxon>
        <taxon>Candidatus Kutchimonas</taxon>
    </lineage>
</organism>
<reference evidence="2 3" key="1">
    <citation type="submission" date="2020-01" db="EMBL/GenBank/DDBJ databases">
        <title>Genomes assembled from Gulf of Kutch pelagic sediment metagenomes.</title>
        <authorList>
            <person name="Chandrashekar M."/>
            <person name="Mahajan M.S."/>
            <person name="Dave K.J."/>
            <person name="Vatsa P."/>
            <person name="Nathani N.M."/>
        </authorList>
    </citation>
    <scope>NUCLEOTIDE SEQUENCE [LARGE SCALE GENOMIC DNA]</scope>
    <source>
        <strain evidence="2">KS3-K002</strain>
    </source>
</reference>
<dbReference type="AlphaFoldDB" id="A0AAE4Z9W0"/>
<evidence type="ECO:0000256" key="1">
    <source>
        <dbReference type="SAM" id="SignalP"/>
    </source>
</evidence>
<name>A0AAE4Z9W0_9BACT</name>
<feature type="signal peptide" evidence="1">
    <location>
        <begin position="1"/>
        <end position="18"/>
    </location>
</feature>
<comment type="caution">
    <text evidence="2">The sequence shown here is derived from an EMBL/GenBank/DDBJ whole genome shotgun (WGS) entry which is preliminary data.</text>
</comment>
<sequence>MRTSLAVLLAVALLAACGGDSTGPQQVDSIDDLAGTWSVTTWEYSLATDTTQKTDWVATQALNGTLHIQSSGDFASLIEFPWGFGRDYGEMRVEDGTIYWNGQNDEEFVPFQLVGDVLTARWPEQEFVDVDRDGQPEDAWLRMVFRRISAPAIDEVAGAYSATTFTVRNGGTTDVLAGGGSIDLVLNADGTTTGRLFVPDLFGPGTGIDADLAGSWHFYGPRLELNHAADTFLRDMIFSVGSGRFSGEEEFSGVTITVVFDK</sequence>
<dbReference type="EMBL" id="JAACAK010000130">
    <property type="protein sequence ID" value="NIR76445.1"/>
    <property type="molecule type" value="Genomic_DNA"/>
</dbReference>
<evidence type="ECO:0008006" key="4">
    <source>
        <dbReference type="Google" id="ProtNLM"/>
    </source>
</evidence>
<gene>
    <name evidence="2" type="ORF">GWO12_15285</name>
</gene>
<evidence type="ECO:0000313" key="3">
    <source>
        <dbReference type="Proteomes" id="UP000702544"/>
    </source>
</evidence>
<dbReference type="PROSITE" id="PS51257">
    <property type="entry name" value="PROKAR_LIPOPROTEIN"/>
    <property type="match status" value="1"/>
</dbReference>